<evidence type="ECO:0000313" key="3">
    <source>
        <dbReference type="Proteomes" id="UP001152798"/>
    </source>
</evidence>
<dbReference type="PANTHER" id="PTHR12673">
    <property type="entry name" value="FACIOGENITAL DYSPLASIA PROTEIN"/>
    <property type="match status" value="1"/>
</dbReference>
<dbReference type="PANTHER" id="PTHR12673:SF159">
    <property type="entry name" value="LD03170P"/>
    <property type="match status" value="1"/>
</dbReference>
<reference evidence="2" key="1">
    <citation type="submission" date="2022-01" db="EMBL/GenBank/DDBJ databases">
        <authorList>
            <person name="King R."/>
        </authorList>
    </citation>
    <scope>NUCLEOTIDE SEQUENCE</scope>
</reference>
<dbReference type="GO" id="GO:0035556">
    <property type="term" value="P:intracellular signal transduction"/>
    <property type="evidence" value="ECO:0007669"/>
    <property type="project" value="InterPro"/>
</dbReference>
<dbReference type="SUPFAM" id="SSF50729">
    <property type="entry name" value="PH domain-like"/>
    <property type="match status" value="1"/>
</dbReference>
<accession>A0A9P0MI17</accession>
<dbReference type="InterPro" id="IPR011993">
    <property type="entry name" value="PH-like_dom_sf"/>
</dbReference>
<dbReference type="CDD" id="cd00160">
    <property type="entry name" value="RhoGEF"/>
    <property type="match status" value="1"/>
</dbReference>
<dbReference type="SMART" id="SM00233">
    <property type="entry name" value="PH"/>
    <property type="match status" value="1"/>
</dbReference>
<proteinExistence type="predicted"/>
<dbReference type="Proteomes" id="UP001152798">
    <property type="component" value="Chromosome 3"/>
</dbReference>
<dbReference type="InterPro" id="IPR001331">
    <property type="entry name" value="GDS_CDC24_CS"/>
</dbReference>
<name>A0A9P0MI17_NEZVI</name>
<dbReference type="GO" id="GO:0005737">
    <property type="term" value="C:cytoplasm"/>
    <property type="evidence" value="ECO:0007669"/>
    <property type="project" value="TreeGrafter"/>
</dbReference>
<feature type="domain" description="DH" evidence="1">
    <location>
        <begin position="51"/>
        <end position="227"/>
    </location>
</feature>
<dbReference type="InterPro" id="IPR000219">
    <property type="entry name" value="DH_dom"/>
</dbReference>
<dbReference type="PROSITE" id="PS00741">
    <property type="entry name" value="DH_1"/>
    <property type="match status" value="1"/>
</dbReference>
<organism evidence="2 3">
    <name type="scientific">Nezara viridula</name>
    <name type="common">Southern green stink bug</name>
    <name type="synonym">Cimex viridulus</name>
    <dbReference type="NCBI Taxonomy" id="85310"/>
    <lineage>
        <taxon>Eukaryota</taxon>
        <taxon>Metazoa</taxon>
        <taxon>Ecdysozoa</taxon>
        <taxon>Arthropoda</taxon>
        <taxon>Hexapoda</taxon>
        <taxon>Insecta</taxon>
        <taxon>Pterygota</taxon>
        <taxon>Neoptera</taxon>
        <taxon>Paraneoptera</taxon>
        <taxon>Hemiptera</taxon>
        <taxon>Heteroptera</taxon>
        <taxon>Panheteroptera</taxon>
        <taxon>Pentatomomorpha</taxon>
        <taxon>Pentatomoidea</taxon>
        <taxon>Pentatomidae</taxon>
        <taxon>Pentatominae</taxon>
        <taxon>Nezara</taxon>
    </lineage>
</organism>
<evidence type="ECO:0000259" key="1">
    <source>
        <dbReference type="PROSITE" id="PS50010"/>
    </source>
</evidence>
<evidence type="ECO:0000313" key="2">
    <source>
        <dbReference type="EMBL" id="CAH1395950.1"/>
    </source>
</evidence>
<keyword evidence="3" id="KW-1185">Reference proteome</keyword>
<dbReference type="EMBL" id="OV725079">
    <property type="protein sequence ID" value="CAH1395950.1"/>
    <property type="molecule type" value="Genomic_DNA"/>
</dbReference>
<dbReference type="PROSITE" id="PS50010">
    <property type="entry name" value="DH_2"/>
    <property type="match status" value="1"/>
</dbReference>
<dbReference type="InterPro" id="IPR035899">
    <property type="entry name" value="DBL_dom_sf"/>
</dbReference>
<dbReference type="AlphaFoldDB" id="A0A9P0MI17"/>
<dbReference type="SMART" id="SM00325">
    <property type="entry name" value="RhoGEF"/>
    <property type="match status" value="1"/>
</dbReference>
<dbReference type="Gene3D" id="2.30.29.30">
    <property type="entry name" value="Pleckstrin-homology domain (PH domain)/Phosphotyrosine-binding domain (PTB)"/>
    <property type="match status" value="1"/>
</dbReference>
<dbReference type="OrthoDB" id="245697at2759"/>
<sequence length="469" mass="53512">MNTAPSTPTLSSELKLLIEERNVLTTRTKLKVVNALDNQIRLDQLSKRQQLKAKTIEEIFTSEVSYLNQLEIAMKYFKKPLLESKLPSPDSLTHLFENLESVYNVNGELLNQLRLHGEDVAKAFIKVAPFFKLYSVYAYQYRHGLTALQELPKYNSKLDALIKKQETRPEVGAKLGSILIAPIQRIPRYRLLLKELLNYTPKTHPHHSSILDAIKEVEKATEHINTLVSDQENMERIIELQKSFVSGDPILICPGRKLIKEGSLMKVSKKGKKPHQIYLILMSDIIVCCKMTGALFGEANSLRCSCILPLNRSSIHPGAKSFQIICNPVTLTLFSEQPYTMETWITIIKQAILKEQQNQETLKRKGSYRHFRIKDINTLSSSVIPKKRKQLEDNCGVSDCHSPNKKNKLSAGCSSNLDSSSENDENEIKQLSYFSSVKKAISNFGHSLNKYWFPMYIRRNANMDKKLTN</sequence>
<dbReference type="InterPro" id="IPR051092">
    <property type="entry name" value="FYVE_RhoGEF_PH"/>
</dbReference>
<dbReference type="InterPro" id="IPR001849">
    <property type="entry name" value="PH_domain"/>
</dbReference>
<gene>
    <name evidence="2" type="ORF">NEZAVI_LOCUS6120</name>
</gene>
<dbReference type="SUPFAM" id="SSF48065">
    <property type="entry name" value="DBL homology domain (DH-domain)"/>
    <property type="match status" value="1"/>
</dbReference>
<protein>
    <recommendedName>
        <fullName evidence="1">DH domain-containing protein</fullName>
    </recommendedName>
</protein>
<dbReference type="GO" id="GO:0005085">
    <property type="term" value="F:guanyl-nucleotide exchange factor activity"/>
    <property type="evidence" value="ECO:0007669"/>
    <property type="project" value="InterPro"/>
</dbReference>
<dbReference type="Gene3D" id="1.20.900.10">
    <property type="entry name" value="Dbl homology (DH) domain"/>
    <property type="match status" value="1"/>
</dbReference>
<dbReference type="Pfam" id="PF00621">
    <property type="entry name" value="RhoGEF"/>
    <property type="match status" value="1"/>
</dbReference>